<dbReference type="InterPro" id="IPR036404">
    <property type="entry name" value="Jacalin-like_lectin_dom_sf"/>
</dbReference>
<dbReference type="Gene3D" id="2.170.15.10">
    <property type="entry name" value="Proaerolysin, chain A, domain 3"/>
    <property type="match status" value="1"/>
</dbReference>
<evidence type="ECO:0000313" key="6">
    <source>
        <dbReference type="Proteomes" id="UP000579812"/>
    </source>
</evidence>
<gene>
    <name evidence="5" type="ORF">G5714_006510</name>
</gene>
<keyword evidence="2" id="KW-1015">Disulfide bond</keyword>
<evidence type="ECO:0000259" key="4">
    <source>
        <dbReference type="PROSITE" id="PS51752"/>
    </source>
</evidence>
<evidence type="ECO:0000256" key="1">
    <source>
        <dbReference type="ARBA" id="ARBA00009831"/>
    </source>
</evidence>
<comment type="caution">
    <text evidence="5">The sequence shown here is derived from an EMBL/GenBank/DDBJ whole genome shotgun (WGS) entry which is preliminary data.</text>
</comment>
<sequence>MIRCEDRQEEDAVQTRTAASPVSSCVSMKSDGSMHKPPGFSDGAGTSDSRHHTRTAASPVSSCVSMKSDGSMHKPPGFSDGAGTSDSRHHTRTAASPVSSCVSMKSDGSMHKPPGFSDGAGTSDSSSIEAVDELCAACCERKLRVVKSCPTCAAFYSETHIRQHYAEPALHTLAVIHISSKMSYPTTLELIGGGGGAYSSFTGVNNGASLEKIGVWVGGWQVKAVRVWLSDGRSATFGDPDGPYQEYAFKLNECFTSLSLWGNGAGTRLGAIKFKTNLGGEFFAKMTSWGLKREYPIDVSSGFCLGVEGRSGLDIDCMGFVFLHAVQSTVLTNVNYPTINQLIPQVTVEEIKDVTYRNDTSAKQQQRVDASEKVTRKSSWSVSDRFTSTFSMEVKAGIPKVVDVSTGFSFSVGHENTCSHEQTNETTETLSTMIDVPPKKAVNVNVTIGRATFDLPYTGTVKITCKNGSVLQYETKGQYKGVTYTAIKVNTQEFGL</sequence>
<dbReference type="CDD" id="cd09302">
    <property type="entry name" value="Jacalin_like"/>
    <property type="match status" value="1"/>
</dbReference>
<feature type="domain" description="Jacalin-type lectin" evidence="4">
    <location>
        <begin position="185"/>
        <end position="324"/>
    </location>
</feature>
<evidence type="ECO:0000256" key="2">
    <source>
        <dbReference type="ARBA" id="ARBA00023157"/>
    </source>
</evidence>
<dbReference type="InterPro" id="IPR053280">
    <property type="entry name" value="Aerolysin-like_pore-former"/>
</dbReference>
<feature type="compositionally biased region" description="Polar residues" evidence="3">
    <location>
        <begin position="93"/>
        <end position="103"/>
    </location>
</feature>
<dbReference type="PANTHER" id="PTHR34007:SF1">
    <property type="entry name" value="AEROLYSIN-LIKE PROTEIN-RELATED"/>
    <property type="match status" value="1"/>
</dbReference>
<dbReference type="InterPro" id="IPR055267">
    <property type="entry name" value="Aerolysin-like_C"/>
</dbReference>
<dbReference type="PANTHER" id="PTHR34007">
    <property type="entry name" value="AEROLYSIN-LIKE PROTEIN-RELATED"/>
    <property type="match status" value="1"/>
</dbReference>
<evidence type="ECO:0000313" key="5">
    <source>
        <dbReference type="EMBL" id="KAF4113965.1"/>
    </source>
</evidence>
<feature type="compositionally biased region" description="Polar residues" evidence="3">
    <location>
        <begin position="14"/>
        <end position="27"/>
    </location>
</feature>
<dbReference type="SUPFAM" id="SSF56973">
    <property type="entry name" value="Aerolisin/ETX pore-forming domain"/>
    <property type="match status" value="1"/>
</dbReference>
<protein>
    <recommendedName>
        <fullName evidence="4">Jacalin-type lectin domain-containing protein</fullName>
    </recommendedName>
</protein>
<feature type="region of interest" description="Disordered" evidence="3">
    <location>
        <begin position="1"/>
        <end position="124"/>
    </location>
</feature>
<dbReference type="Gene3D" id="2.100.10.30">
    <property type="entry name" value="Jacalin-like lectin domain"/>
    <property type="match status" value="1"/>
</dbReference>
<dbReference type="CDD" id="cd20221">
    <property type="entry name" value="PFM_Dln1-like"/>
    <property type="match status" value="1"/>
</dbReference>
<dbReference type="EMBL" id="JAAMOB010000005">
    <property type="protein sequence ID" value="KAF4113965.1"/>
    <property type="molecule type" value="Genomic_DNA"/>
</dbReference>
<dbReference type="Pfam" id="PF01419">
    <property type="entry name" value="Jacalin"/>
    <property type="match status" value="1"/>
</dbReference>
<name>A0A7J6D469_9TELE</name>
<feature type="compositionally biased region" description="Polar residues" evidence="3">
    <location>
        <begin position="55"/>
        <end position="65"/>
    </location>
</feature>
<dbReference type="Proteomes" id="UP000579812">
    <property type="component" value="Unassembled WGS sequence"/>
</dbReference>
<dbReference type="AlphaFoldDB" id="A0A7J6D469"/>
<comment type="similarity">
    <text evidence="1">Belongs to the aerolysin family.</text>
</comment>
<accession>A0A7J6D469</accession>
<dbReference type="Gene3D" id="4.10.830.40">
    <property type="match status" value="1"/>
</dbReference>
<dbReference type="Pfam" id="PF01117">
    <property type="entry name" value="Aerolysin"/>
    <property type="match status" value="1"/>
</dbReference>
<organism evidence="5 6">
    <name type="scientific">Onychostoma macrolepis</name>
    <dbReference type="NCBI Taxonomy" id="369639"/>
    <lineage>
        <taxon>Eukaryota</taxon>
        <taxon>Metazoa</taxon>
        <taxon>Chordata</taxon>
        <taxon>Craniata</taxon>
        <taxon>Vertebrata</taxon>
        <taxon>Euteleostomi</taxon>
        <taxon>Actinopterygii</taxon>
        <taxon>Neopterygii</taxon>
        <taxon>Teleostei</taxon>
        <taxon>Ostariophysi</taxon>
        <taxon>Cypriniformes</taxon>
        <taxon>Cyprinidae</taxon>
        <taxon>Acrossocheilinae</taxon>
        <taxon>Onychostoma</taxon>
    </lineage>
</organism>
<dbReference type="PROSITE" id="PS51752">
    <property type="entry name" value="JACALIN_LECTIN"/>
    <property type="match status" value="1"/>
</dbReference>
<reference evidence="5 6" key="1">
    <citation type="submission" date="2020-04" db="EMBL/GenBank/DDBJ databases">
        <title>Chromosome-level genome assembly of a cyprinid fish Onychostoma macrolepis by integration of Nanopore Sequencing, Bionano and Hi-C technology.</title>
        <authorList>
            <person name="Wang D."/>
        </authorList>
    </citation>
    <scope>NUCLEOTIDE SEQUENCE [LARGE SCALE GENOMIC DNA]</scope>
    <source>
        <strain evidence="5">SWU-2019</strain>
        <tissue evidence="5">Muscle</tissue>
    </source>
</reference>
<dbReference type="InterPro" id="IPR001229">
    <property type="entry name" value="Jacalin-like_lectin_dom"/>
</dbReference>
<keyword evidence="6" id="KW-1185">Reference proteome</keyword>
<evidence type="ECO:0000256" key="3">
    <source>
        <dbReference type="SAM" id="MobiDB-lite"/>
    </source>
</evidence>
<proteinExistence type="inferred from homology"/>